<evidence type="ECO:0000256" key="1">
    <source>
        <dbReference type="ARBA" id="ARBA00022603"/>
    </source>
</evidence>
<keyword evidence="2" id="KW-0808">Transferase</keyword>
<dbReference type="SUPFAM" id="SSF53335">
    <property type="entry name" value="S-adenosyl-L-methionine-dependent methyltransferases"/>
    <property type="match status" value="1"/>
</dbReference>
<reference evidence="4 5" key="1">
    <citation type="submission" date="2016-03" db="EMBL/GenBank/DDBJ databases">
        <authorList>
            <person name="Ploux O."/>
        </authorList>
    </citation>
    <scope>NUCLEOTIDE SEQUENCE [LARGE SCALE GENOMIC DNA]</scope>
    <source>
        <strain evidence="4 5">URUG2</strain>
    </source>
</reference>
<dbReference type="GO" id="GO:0032259">
    <property type="term" value="P:methylation"/>
    <property type="evidence" value="ECO:0007669"/>
    <property type="project" value="UniProtKB-KW"/>
</dbReference>
<dbReference type="InterPro" id="IPR029063">
    <property type="entry name" value="SAM-dependent_MTases_sf"/>
</dbReference>
<dbReference type="GeneID" id="35602451"/>
<dbReference type="PANTHER" id="PTHR44942">
    <property type="entry name" value="METHYLTRANSF_11 DOMAIN-CONTAINING PROTEIN"/>
    <property type="match status" value="1"/>
</dbReference>
<dbReference type="RefSeq" id="XP_023628358.1">
    <property type="nucleotide sequence ID" value="XM_023772590.1"/>
</dbReference>
<gene>
    <name evidence="4" type="ORF">RCC_07332</name>
</gene>
<dbReference type="AlphaFoldDB" id="A0A2D3VHP6"/>
<name>A0A2D3VHP6_9PEZI</name>
<dbReference type="PANTHER" id="PTHR44942:SF4">
    <property type="entry name" value="METHYLTRANSFERASE TYPE 11 DOMAIN-CONTAINING PROTEIN"/>
    <property type="match status" value="1"/>
</dbReference>
<keyword evidence="5" id="KW-1185">Reference proteome</keyword>
<accession>A0A2D3VHP6</accession>
<dbReference type="EMBL" id="FJUY01000011">
    <property type="protein sequence ID" value="CZT21469.1"/>
    <property type="molecule type" value="Genomic_DNA"/>
</dbReference>
<proteinExistence type="predicted"/>
<sequence>MPEKQSFNFTSMDWEAYTKFRPIYPQELYSKIYAHHDSHLGAYSSAIDIGAGVGIVSIELIKKFSHVTVTDPSEAYVSSAKSLFAKYPQDKIDFLTTKAEEISLENLPKKGEKVDLVTAAECLHWADVETAMPRIAEVLKPHGTFATWMYGVKPIFSEHQTGKNSAEVIKIFFDIYDKMFHRYNTTLEPPTESSGGAAMTARLDHMPFDPELWKDVRRIYNNVDAPMVQEGMPTRASKVSEGEKCEKFENEKLLVQDADYEYLEGYLVNWIPPIKVKEWGQEELASLKKAMDGQKIEITWPLVLILATKK</sequence>
<dbReference type="InterPro" id="IPR013217">
    <property type="entry name" value="Methyltransf_12"/>
</dbReference>
<dbReference type="CDD" id="cd02440">
    <property type="entry name" value="AdoMet_MTases"/>
    <property type="match status" value="1"/>
</dbReference>
<dbReference type="OrthoDB" id="10027013at2759"/>
<dbReference type="Pfam" id="PF08242">
    <property type="entry name" value="Methyltransf_12"/>
    <property type="match status" value="1"/>
</dbReference>
<feature type="domain" description="Methyltransferase type 12" evidence="3">
    <location>
        <begin position="47"/>
        <end position="145"/>
    </location>
</feature>
<dbReference type="Proteomes" id="UP000225277">
    <property type="component" value="Unassembled WGS sequence"/>
</dbReference>
<organism evidence="4 5">
    <name type="scientific">Ramularia collo-cygni</name>
    <dbReference type="NCBI Taxonomy" id="112498"/>
    <lineage>
        <taxon>Eukaryota</taxon>
        <taxon>Fungi</taxon>
        <taxon>Dikarya</taxon>
        <taxon>Ascomycota</taxon>
        <taxon>Pezizomycotina</taxon>
        <taxon>Dothideomycetes</taxon>
        <taxon>Dothideomycetidae</taxon>
        <taxon>Mycosphaerellales</taxon>
        <taxon>Mycosphaerellaceae</taxon>
        <taxon>Ramularia</taxon>
    </lineage>
</organism>
<evidence type="ECO:0000259" key="3">
    <source>
        <dbReference type="Pfam" id="PF08242"/>
    </source>
</evidence>
<dbReference type="InterPro" id="IPR051052">
    <property type="entry name" value="Diverse_substrate_MTase"/>
</dbReference>
<dbReference type="Gene3D" id="3.40.50.150">
    <property type="entry name" value="Vaccinia Virus protein VP39"/>
    <property type="match status" value="1"/>
</dbReference>
<protein>
    <recommendedName>
        <fullName evidence="3">Methyltransferase type 12 domain-containing protein</fullName>
    </recommendedName>
</protein>
<dbReference type="STRING" id="112498.A0A2D3VHP6"/>
<dbReference type="GO" id="GO:0008168">
    <property type="term" value="F:methyltransferase activity"/>
    <property type="evidence" value="ECO:0007669"/>
    <property type="project" value="UniProtKB-KW"/>
</dbReference>
<evidence type="ECO:0000313" key="4">
    <source>
        <dbReference type="EMBL" id="CZT21469.1"/>
    </source>
</evidence>
<evidence type="ECO:0000256" key="2">
    <source>
        <dbReference type="ARBA" id="ARBA00022679"/>
    </source>
</evidence>
<keyword evidence="1" id="KW-0489">Methyltransferase</keyword>
<evidence type="ECO:0000313" key="5">
    <source>
        <dbReference type="Proteomes" id="UP000225277"/>
    </source>
</evidence>